<comment type="caution">
    <text evidence="8">The sequence shown here is derived from an EMBL/GenBank/DDBJ whole genome shotgun (WGS) entry which is preliminary data.</text>
</comment>
<feature type="binding site" evidence="7">
    <location>
        <position position="97"/>
    </location>
    <ligand>
        <name>a divalent metal cation</name>
        <dbReference type="ChEBI" id="CHEBI:60240"/>
        <label>1</label>
    </ligand>
</feature>
<dbReference type="SUPFAM" id="SSF51556">
    <property type="entry name" value="Metallo-dependent hydrolases"/>
    <property type="match status" value="1"/>
</dbReference>
<evidence type="ECO:0000313" key="9">
    <source>
        <dbReference type="Proteomes" id="UP000005555"/>
    </source>
</evidence>
<keyword evidence="5" id="KW-0269">Exonuclease</keyword>
<evidence type="ECO:0000256" key="5">
    <source>
        <dbReference type="ARBA" id="ARBA00022839"/>
    </source>
</evidence>
<dbReference type="InterPro" id="IPR015991">
    <property type="entry name" value="TatD/YcfH-like"/>
</dbReference>
<dbReference type="HOGENOM" id="CLU_031506_1_2_6"/>
<name>Q1YRG5_9GAMM</name>
<evidence type="ECO:0000256" key="7">
    <source>
        <dbReference type="PIRSR" id="PIRSR005902-1"/>
    </source>
</evidence>
<feature type="binding site" evidence="7">
    <location>
        <position position="133"/>
    </location>
    <ligand>
        <name>a divalent metal cation</name>
        <dbReference type="ChEBI" id="CHEBI:60240"/>
        <label>2</label>
    </ligand>
</feature>
<dbReference type="PANTHER" id="PTHR10060">
    <property type="entry name" value="TATD FAMILY DEOXYRIBONUCLEASE"/>
    <property type="match status" value="1"/>
</dbReference>
<dbReference type="PROSITE" id="PS01091">
    <property type="entry name" value="TATD_3"/>
    <property type="match status" value="1"/>
</dbReference>
<keyword evidence="3 7" id="KW-0479">Metal-binding</keyword>
<dbReference type="InterPro" id="IPR032466">
    <property type="entry name" value="Metal_Hydrolase"/>
</dbReference>
<accession>Q1YRG5</accession>
<dbReference type="Pfam" id="PF01026">
    <property type="entry name" value="TatD_DNase"/>
    <property type="match status" value="1"/>
</dbReference>
<dbReference type="PANTHER" id="PTHR10060:SF15">
    <property type="entry name" value="DEOXYRIBONUCLEASE TATDN1"/>
    <property type="match status" value="1"/>
</dbReference>
<protein>
    <submittedName>
        <fullName evidence="8">Hydrolase, TatD family protein</fullName>
    </submittedName>
</protein>
<organism evidence="8 9">
    <name type="scientific">gamma proteobacterium HTCC2207</name>
    <dbReference type="NCBI Taxonomy" id="314287"/>
    <lineage>
        <taxon>Bacteria</taxon>
        <taxon>Pseudomonadati</taxon>
        <taxon>Pseudomonadota</taxon>
        <taxon>Gammaproteobacteria</taxon>
        <taxon>Cellvibrionales</taxon>
        <taxon>Porticoccaceae</taxon>
        <taxon>SAR92 clade</taxon>
    </lineage>
</organism>
<gene>
    <name evidence="8" type="ORF">GB2207_03364</name>
</gene>
<dbReference type="GO" id="GO:0004527">
    <property type="term" value="F:exonuclease activity"/>
    <property type="evidence" value="ECO:0007669"/>
    <property type="project" value="UniProtKB-KW"/>
</dbReference>
<keyword evidence="1" id="KW-0963">Cytoplasm</keyword>
<keyword evidence="6" id="KW-0460">Magnesium</keyword>
<dbReference type="Gene3D" id="3.20.20.140">
    <property type="entry name" value="Metal-dependent hydrolases"/>
    <property type="match status" value="1"/>
</dbReference>
<keyword evidence="2" id="KW-0540">Nuclease</keyword>
<reference evidence="8 9" key="1">
    <citation type="submission" date="2006-03" db="EMBL/GenBank/DDBJ databases">
        <authorList>
            <person name="Giovannoni S.J."/>
            <person name="Cho J.-C."/>
            <person name="Ferriera S."/>
            <person name="Johnson J."/>
            <person name="Kravitz S."/>
            <person name="Halpern A."/>
            <person name="Remington K."/>
            <person name="Beeson K."/>
            <person name="Tran B."/>
            <person name="Rogers Y.-H."/>
            <person name="Friedman R."/>
            <person name="Venter J.C."/>
        </authorList>
    </citation>
    <scope>NUCLEOTIDE SEQUENCE [LARGE SCALE GENOMIC DNA]</scope>
    <source>
        <strain evidence="8 9">HTCC2207</strain>
    </source>
</reference>
<dbReference type="AlphaFoldDB" id="Q1YRG5"/>
<dbReference type="GO" id="GO:0046872">
    <property type="term" value="F:metal ion binding"/>
    <property type="evidence" value="ECO:0007669"/>
    <property type="project" value="UniProtKB-KW"/>
</dbReference>
<feature type="binding site" evidence="7">
    <location>
        <position position="209"/>
    </location>
    <ligand>
        <name>a divalent metal cation</name>
        <dbReference type="ChEBI" id="CHEBI:60240"/>
        <label>1</label>
    </ligand>
</feature>
<evidence type="ECO:0000256" key="6">
    <source>
        <dbReference type="ARBA" id="ARBA00022842"/>
    </source>
</evidence>
<dbReference type="InterPro" id="IPR050891">
    <property type="entry name" value="TatD-type_Hydrolase"/>
</dbReference>
<dbReference type="GO" id="GO:0004536">
    <property type="term" value="F:DNA nuclease activity"/>
    <property type="evidence" value="ECO:0007669"/>
    <property type="project" value="InterPro"/>
</dbReference>
<keyword evidence="9" id="KW-1185">Reference proteome</keyword>
<dbReference type="eggNOG" id="COG0084">
    <property type="taxonomic scope" value="Bacteria"/>
</dbReference>
<dbReference type="InterPro" id="IPR001130">
    <property type="entry name" value="TatD-like"/>
</dbReference>
<proteinExistence type="predicted"/>
<feature type="binding site" evidence="7">
    <location>
        <position position="158"/>
    </location>
    <ligand>
        <name>a divalent metal cation</name>
        <dbReference type="ChEBI" id="CHEBI:60240"/>
        <label>2</label>
    </ligand>
</feature>
<evidence type="ECO:0000256" key="1">
    <source>
        <dbReference type="ARBA" id="ARBA00022490"/>
    </source>
</evidence>
<dbReference type="Proteomes" id="UP000005555">
    <property type="component" value="Unassembled WGS sequence"/>
</dbReference>
<evidence type="ECO:0000313" key="8">
    <source>
        <dbReference type="EMBL" id="EAS46643.1"/>
    </source>
</evidence>
<dbReference type="EMBL" id="AAPI01000005">
    <property type="protein sequence ID" value="EAS46643.1"/>
    <property type="molecule type" value="Genomic_DNA"/>
</dbReference>
<dbReference type="PIRSF" id="PIRSF005902">
    <property type="entry name" value="DNase_TatD"/>
    <property type="match status" value="1"/>
</dbReference>
<keyword evidence="4 8" id="KW-0378">Hydrolase</keyword>
<evidence type="ECO:0000256" key="2">
    <source>
        <dbReference type="ARBA" id="ARBA00022722"/>
    </source>
</evidence>
<dbReference type="CDD" id="cd01310">
    <property type="entry name" value="TatD_DNAse"/>
    <property type="match status" value="1"/>
</dbReference>
<dbReference type="FunFam" id="3.20.20.140:FF:000018">
    <property type="entry name" value="3'-5' ssDNA/RNA exonuclease TatD"/>
    <property type="match status" value="1"/>
</dbReference>
<dbReference type="STRING" id="314287.GB2207_03364"/>
<sequence length="265" mass="29784">MLIDIGVNLSNSRFDNDRPEILQRAQDAGVEKLILTGTSVSESESVVELCRQFADQFPEMLYATAGIHPHDAKSLNRESISTLKALAAQPYVVAMGEMGLDFNRNFSTSAQQEKAFEAQLELAAELKLPVFLHERDAANRQLQILRTYRDHLVDAVTHCFTGSREALYGYLDLDVHIGITGWVCDDKRGTELQGLVADIPLQRLMVETDAPYLLPKTMPEPPKGKRNEPAFLPWVVSTIAEHRNESAEEIAQRTNENSLRFFRLS</sequence>
<dbReference type="InterPro" id="IPR018228">
    <property type="entry name" value="DNase_TatD-rel_CS"/>
</dbReference>
<evidence type="ECO:0000256" key="4">
    <source>
        <dbReference type="ARBA" id="ARBA00022801"/>
    </source>
</evidence>
<dbReference type="NCBIfam" id="TIGR00010">
    <property type="entry name" value="YchF/TatD family DNA exonuclease"/>
    <property type="match status" value="1"/>
</dbReference>
<evidence type="ECO:0000256" key="3">
    <source>
        <dbReference type="ARBA" id="ARBA00022723"/>
    </source>
</evidence>